<dbReference type="STRING" id="1071382.H2AV75"/>
<dbReference type="FunCoup" id="H2AV75">
    <property type="interactions" value="502"/>
</dbReference>
<dbReference type="OrthoDB" id="10259024at2759"/>
<dbReference type="PANTHER" id="PTHR12965:SF0">
    <property type="entry name" value="VACUOLAR PROTEIN SORTING-ASSOCIATED PROTEIN 54"/>
    <property type="match status" value="1"/>
</dbReference>
<dbReference type="GO" id="GO:0030476">
    <property type="term" value="P:ascospore wall assembly"/>
    <property type="evidence" value="ECO:0007669"/>
    <property type="project" value="EnsemblFungi"/>
</dbReference>
<evidence type="ECO:0000256" key="5">
    <source>
        <dbReference type="ARBA" id="ARBA00023034"/>
    </source>
</evidence>
<dbReference type="GO" id="GO:0000938">
    <property type="term" value="C:GARP complex"/>
    <property type="evidence" value="ECO:0007669"/>
    <property type="project" value="EnsemblFungi"/>
</dbReference>
<dbReference type="PANTHER" id="PTHR12965">
    <property type="entry name" value="VACUOLAR PROTEIN SORTING 54"/>
    <property type="match status" value="1"/>
</dbReference>
<keyword evidence="6" id="KW-0175">Coiled coil</keyword>
<evidence type="ECO:0000256" key="7">
    <source>
        <dbReference type="SAM" id="MobiDB-lite"/>
    </source>
</evidence>
<protein>
    <submittedName>
        <fullName evidence="8">Uncharacterized protein</fullName>
    </submittedName>
</protein>
<keyword evidence="9" id="KW-1185">Reference proteome</keyword>
<comment type="subcellular location">
    <subcellularLocation>
        <location evidence="1">Golgi apparatus</location>
        <location evidence="1">trans-Golgi network</location>
    </subcellularLocation>
</comment>
<dbReference type="KEGG" id="kaf:KAFR_0E01210"/>
<feature type="region of interest" description="Disordered" evidence="7">
    <location>
        <begin position="1"/>
        <end position="23"/>
    </location>
</feature>
<evidence type="ECO:0000256" key="2">
    <source>
        <dbReference type="ARBA" id="ARBA00009150"/>
    </source>
</evidence>
<dbReference type="GO" id="GO:0090156">
    <property type="term" value="P:intracellular sphingolipid homeostasis"/>
    <property type="evidence" value="ECO:0007669"/>
    <property type="project" value="EnsemblFungi"/>
</dbReference>
<evidence type="ECO:0000256" key="1">
    <source>
        <dbReference type="ARBA" id="ARBA00004601"/>
    </source>
</evidence>
<dbReference type="Proteomes" id="UP000005220">
    <property type="component" value="Chromosome 5"/>
</dbReference>
<feature type="compositionally biased region" description="Polar residues" evidence="7">
    <location>
        <begin position="470"/>
        <end position="491"/>
    </location>
</feature>
<dbReference type="EMBL" id="HE650825">
    <property type="protein sequence ID" value="CCF58275.1"/>
    <property type="molecule type" value="Genomic_DNA"/>
</dbReference>
<proteinExistence type="inferred from homology"/>
<evidence type="ECO:0000256" key="6">
    <source>
        <dbReference type="ARBA" id="ARBA00023054"/>
    </source>
</evidence>
<organism evidence="8 9">
    <name type="scientific">Kazachstania africana (strain ATCC 22294 / BCRC 22015 / CBS 2517 / CECT 1963 / NBRC 1671 / NRRL Y-8276)</name>
    <name type="common">Yeast</name>
    <name type="synonym">Kluyveromyces africanus</name>
    <dbReference type="NCBI Taxonomy" id="1071382"/>
    <lineage>
        <taxon>Eukaryota</taxon>
        <taxon>Fungi</taxon>
        <taxon>Dikarya</taxon>
        <taxon>Ascomycota</taxon>
        <taxon>Saccharomycotina</taxon>
        <taxon>Saccharomycetes</taxon>
        <taxon>Saccharomycetales</taxon>
        <taxon>Saccharomycetaceae</taxon>
        <taxon>Kazachstania</taxon>
    </lineage>
</organism>
<keyword evidence="4" id="KW-0653">Protein transport</keyword>
<dbReference type="InterPro" id="IPR039745">
    <property type="entry name" value="Vps54"/>
</dbReference>
<sequence>MFSSQQVPEIKLDDGSTPTIPEGNIRRSFESVLSIGTTTTTTTTTNHRFGFSMNSKSGSMNYSPLGNNSIFEVIMNTRNKNWLRSPTALDIPLVTLSRNEVADNWEDKLQNYVKDVKDEVAIFSSRVDLKRVEQMRQLNNAEEGNDSELIKQVPDFYFDKVFQLDNERTFKKVIDGFNLDLTLMAGDEDATRRERDDGFIDLKDKLNDYLDSVELLLVKEISKSSHKFFQALSEVDSIQSKISLTMEELDEFSKIIHTIDDETIQRKIENIKKLLKRKNVEKLEQGLLQVKLVLEKVEECKENYAQDKLDLCLQMIKSIDLLIRGDDSDDTLVQKWTKSWPYRLANLRTVPALVETREFLTNMKIEIGGNYSLQLSEILLDDLRNSYKNIDINEALDELQNGYSADKKKLIQNFDRELEDKITELIKKLNNCEELVSAFSFYQEKIVVALKAIIKKYLPHESIPVEVPASASTESISGKSSTPQPVSSGTKLSKLIREQTPAEFQEMLVNIFTHLSVALKRLNVHQKKLLDIALKEVSSKGDDEDTAENYHNMLTQLDIRVGINETMRIVQLRMGKIIAVRREITSTLSAEYFLKLFSIVVLFIQYCESLSGEFLTKYLSDVLTSQIKHYISSCDPKNIRLIQKKIELENWVPFIVSPFFQKRVNDIVICVDIDPISWTNMSELTAEKEEDESGVEKPAGNRKSIVVGDKTFVASDSLLTAIDIIRELLIMATNLPPLYLAYFEKLCYNVLKNFNNYAMSSICEPGTTNIMKTNKNLSVMTETMDCLAEIIGIVQRFFQRLANSTRDFEPYDPANYATLLKQYRSSSERIYQAHAPPPPV</sequence>
<dbReference type="GO" id="GO:0005829">
    <property type="term" value="C:cytosol"/>
    <property type="evidence" value="ECO:0007669"/>
    <property type="project" value="GOC"/>
</dbReference>
<evidence type="ECO:0000313" key="8">
    <source>
        <dbReference type="EMBL" id="CCF58275.1"/>
    </source>
</evidence>
<comment type="similarity">
    <text evidence="2">Belongs to the VPS54 family.</text>
</comment>
<gene>
    <name evidence="8" type="primary">KAFR0E01210</name>
    <name evidence="8" type="ORF">KAFR_0E01210</name>
</gene>
<dbReference type="RefSeq" id="XP_003957410.1">
    <property type="nucleotide sequence ID" value="XM_003957361.1"/>
</dbReference>
<evidence type="ECO:0000313" key="9">
    <source>
        <dbReference type="Proteomes" id="UP000005220"/>
    </source>
</evidence>
<dbReference type="GO" id="GO:0006623">
    <property type="term" value="P:protein targeting to vacuole"/>
    <property type="evidence" value="ECO:0007669"/>
    <property type="project" value="EnsemblFungi"/>
</dbReference>
<accession>H2AV75</accession>
<dbReference type="GeneID" id="13882854"/>
<evidence type="ECO:0000256" key="4">
    <source>
        <dbReference type="ARBA" id="ARBA00022927"/>
    </source>
</evidence>
<evidence type="ECO:0000256" key="3">
    <source>
        <dbReference type="ARBA" id="ARBA00022448"/>
    </source>
</evidence>
<keyword evidence="3" id="KW-0813">Transport</keyword>
<dbReference type="eggNOG" id="KOG2115">
    <property type="taxonomic scope" value="Eukaryota"/>
</dbReference>
<feature type="region of interest" description="Disordered" evidence="7">
    <location>
        <begin position="469"/>
        <end position="491"/>
    </location>
</feature>
<dbReference type="HOGENOM" id="CLU_324701_0_0_1"/>
<keyword evidence="5" id="KW-0333">Golgi apparatus</keyword>
<dbReference type="InParanoid" id="H2AV75"/>
<dbReference type="AlphaFoldDB" id="H2AV75"/>
<name>H2AV75_KAZAF</name>
<dbReference type="GO" id="GO:0042147">
    <property type="term" value="P:retrograde transport, endosome to Golgi"/>
    <property type="evidence" value="ECO:0007669"/>
    <property type="project" value="EnsemblFungi"/>
</dbReference>
<dbReference type="GO" id="GO:0019905">
    <property type="term" value="F:syntaxin binding"/>
    <property type="evidence" value="ECO:0007669"/>
    <property type="project" value="TreeGrafter"/>
</dbReference>
<reference evidence="8 9" key="1">
    <citation type="journal article" date="2011" name="Proc. Natl. Acad. Sci. U.S.A.">
        <title>Evolutionary erosion of yeast sex chromosomes by mating-type switching accidents.</title>
        <authorList>
            <person name="Gordon J.L."/>
            <person name="Armisen D."/>
            <person name="Proux-Wera E."/>
            <person name="Oheigeartaigh S.S."/>
            <person name="Byrne K.P."/>
            <person name="Wolfe K.H."/>
        </authorList>
    </citation>
    <scope>NUCLEOTIDE SEQUENCE [LARGE SCALE GENOMIC DNA]</scope>
    <source>
        <strain evidence="9">ATCC 22294 / BCRC 22015 / CBS 2517 / CECT 1963 / NBRC 1671 / NRRL Y-8276</strain>
    </source>
</reference>
<dbReference type="GO" id="GO:0006896">
    <property type="term" value="P:Golgi to vacuole transport"/>
    <property type="evidence" value="ECO:0007669"/>
    <property type="project" value="EnsemblFungi"/>
</dbReference>